<evidence type="ECO:0000256" key="1">
    <source>
        <dbReference type="SAM" id="MobiDB-lite"/>
    </source>
</evidence>
<reference evidence="3 4" key="1">
    <citation type="journal article" date="2019" name="Nat. Microbiol.">
        <title>Mediterranean grassland soil C-N compound turnover is dependent on rainfall and depth, and is mediated by genomically divergent microorganisms.</title>
        <authorList>
            <person name="Diamond S."/>
            <person name="Andeer P.F."/>
            <person name="Li Z."/>
            <person name="Crits-Christoph A."/>
            <person name="Burstein D."/>
            <person name="Anantharaman K."/>
            <person name="Lane K.R."/>
            <person name="Thomas B.C."/>
            <person name="Pan C."/>
            <person name="Northen T.R."/>
            <person name="Banfield J.F."/>
        </authorList>
    </citation>
    <scope>NUCLEOTIDE SEQUENCE [LARGE SCALE GENOMIC DNA]</scope>
    <source>
        <strain evidence="3">WS_6</strain>
    </source>
</reference>
<accession>A0A538T8L8</accession>
<feature type="region of interest" description="Disordered" evidence="1">
    <location>
        <begin position="1"/>
        <end position="90"/>
    </location>
</feature>
<sequence>MNAAPNLAQPSNMTVTEGATANQAISATDPDGNPVTFSKTSGPTFEAVTTTSPGTGTATGNIALTPGFSDSGTYSSTVTATDNGSPPLSNSRSFTITVINQNRAPTLNAIANMSVAQGATA</sequence>
<dbReference type="PROSITE" id="PS50268">
    <property type="entry name" value="CADHERIN_2"/>
    <property type="match status" value="1"/>
</dbReference>
<dbReference type="InterPro" id="IPR002126">
    <property type="entry name" value="Cadherin-like_dom"/>
</dbReference>
<dbReference type="SUPFAM" id="SSF49313">
    <property type="entry name" value="Cadherin-like"/>
    <property type="match status" value="1"/>
</dbReference>
<proteinExistence type="predicted"/>
<feature type="domain" description="Cadherin" evidence="2">
    <location>
        <begin position="7"/>
        <end position="107"/>
    </location>
</feature>
<feature type="non-terminal residue" evidence="3">
    <location>
        <position position="121"/>
    </location>
</feature>
<protein>
    <submittedName>
        <fullName evidence="3">Cadherin repeat domain-containing protein</fullName>
    </submittedName>
</protein>
<comment type="caution">
    <text evidence="3">The sequence shown here is derived from an EMBL/GenBank/DDBJ whole genome shotgun (WGS) entry which is preliminary data.</text>
</comment>
<feature type="compositionally biased region" description="Low complexity" evidence="1">
    <location>
        <begin position="49"/>
        <end position="60"/>
    </location>
</feature>
<dbReference type="InterPro" id="IPR015919">
    <property type="entry name" value="Cadherin-like_sf"/>
</dbReference>
<dbReference type="CDD" id="cd11304">
    <property type="entry name" value="Cadherin_repeat"/>
    <property type="match status" value="1"/>
</dbReference>
<dbReference type="GO" id="GO:0016020">
    <property type="term" value="C:membrane"/>
    <property type="evidence" value="ECO:0007669"/>
    <property type="project" value="InterPro"/>
</dbReference>
<dbReference type="EMBL" id="VBOW01000018">
    <property type="protein sequence ID" value="TMQ59983.1"/>
    <property type="molecule type" value="Genomic_DNA"/>
</dbReference>
<dbReference type="GO" id="GO:0005509">
    <property type="term" value="F:calcium ion binding"/>
    <property type="evidence" value="ECO:0007669"/>
    <property type="project" value="InterPro"/>
</dbReference>
<organism evidence="3 4">
    <name type="scientific">Eiseniibacteriota bacterium</name>
    <dbReference type="NCBI Taxonomy" id="2212470"/>
    <lineage>
        <taxon>Bacteria</taxon>
        <taxon>Candidatus Eiseniibacteriota</taxon>
    </lineage>
</organism>
<dbReference type="Proteomes" id="UP000316852">
    <property type="component" value="Unassembled WGS sequence"/>
</dbReference>
<dbReference type="GO" id="GO:0007156">
    <property type="term" value="P:homophilic cell adhesion via plasma membrane adhesion molecules"/>
    <property type="evidence" value="ECO:0007669"/>
    <property type="project" value="InterPro"/>
</dbReference>
<dbReference type="Gene3D" id="2.60.40.10">
    <property type="entry name" value="Immunoglobulins"/>
    <property type="match status" value="1"/>
</dbReference>
<evidence type="ECO:0000313" key="3">
    <source>
        <dbReference type="EMBL" id="TMQ59983.1"/>
    </source>
</evidence>
<feature type="compositionally biased region" description="Polar residues" evidence="1">
    <location>
        <begin position="8"/>
        <end position="26"/>
    </location>
</feature>
<evidence type="ECO:0000259" key="2">
    <source>
        <dbReference type="PROSITE" id="PS50268"/>
    </source>
</evidence>
<dbReference type="InterPro" id="IPR013783">
    <property type="entry name" value="Ig-like_fold"/>
</dbReference>
<name>A0A538T8L8_UNCEI</name>
<gene>
    <name evidence="3" type="ORF">E6K76_03445</name>
</gene>
<evidence type="ECO:0000313" key="4">
    <source>
        <dbReference type="Proteomes" id="UP000316852"/>
    </source>
</evidence>
<dbReference type="AlphaFoldDB" id="A0A538T8L8"/>
<feature type="compositionally biased region" description="Polar residues" evidence="1">
    <location>
        <begin position="68"/>
        <end position="90"/>
    </location>
</feature>